<sequence>MEEMSTDEHSSGNCCMDTREEIERLKRINATLMQEMTALQQAKDNTEERHKELEEKLKRFIQDHWNTERTALLAEISRAKPEPDEPASESPATDTESSKQAGPVEVAVETKQQNSVVRFASQQLEEKAISSPPVTVKEKPPPNPNKSRQGPQLSSETLVELVEQIIARIRKLIEVANGGPRAGLNTPQLAMSIETAVHEMALMIPTSNAAFNGASAKRMTAALSLIRSSSTALTRHCQQRANNPLLPPASVDVIIKHVHEIARSAKDILEIFQQTNPK</sequence>
<feature type="coiled-coil region" evidence="1">
    <location>
        <begin position="15"/>
        <end position="63"/>
    </location>
</feature>
<dbReference type="Pfam" id="PF12205">
    <property type="entry name" value="GIT1_C"/>
    <property type="match status" value="1"/>
</dbReference>
<organism evidence="4 5">
    <name type="scientific">Cichlidogyrus casuarinus</name>
    <dbReference type="NCBI Taxonomy" id="1844966"/>
    <lineage>
        <taxon>Eukaryota</taxon>
        <taxon>Metazoa</taxon>
        <taxon>Spiralia</taxon>
        <taxon>Lophotrochozoa</taxon>
        <taxon>Platyhelminthes</taxon>
        <taxon>Monogenea</taxon>
        <taxon>Monopisthocotylea</taxon>
        <taxon>Dactylogyridea</taxon>
        <taxon>Ancyrocephalidae</taxon>
        <taxon>Cichlidogyrus</taxon>
    </lineage>
</organism>
<dbReference type="Proteomes" id="UP001626550">
    <property type="component" value="Unassembled WGS sequence"/>
</dbReference>
<proteinExistence type="predicted"/>
<evidence type="ECO:0000256" key="1">
    <source>
        <dbReference type="SAM" id="Coils"/>
    </source>
</evidence>
<feature type="domain" description="ARF GTPase-activating protein GIT1 C-terminal" evidence="3">
    <location>
        <begin position="156"/>
        <end position="273"/>
    </location>
</feature>
<evidence type="ECO:0000256" key="2">
    <source>
        <dbReference type="SAM" id="MobiDB-lite"/>
    </source>
</evidence>
<keyword evidence="1" id="KW-0175">Coiled coil</keyword>
<evidence type="ECO:0000313" key="4">
    <source>
        <dbReference type="EMBL" id="KAL3317279.1"/>
    </source>
</evidence>
<feature type="region of interest" description="Disordered" evidence="2">
    <location>
        <begin position="76"/>
        <end position="105"/>
    </location>
</feature>
<feature type="compositionally biased region" description="Polar residues" evidence="2">
    <location>
        <begin position="145"/>
        <end position="155"/>
    </location>
</feature>
<gene>
    <name evidence="4" type="primary">GIT2_1</name>
    <name evidence="4" type="ORF">Ciccas_004062</name>
</gene>
<dbReference type="Gene3D" id="1.20.120.330">
    <property type="entry name" value="Nucleotidyltransferases domain 2"/>
    <property type="match status" value="1"/>
</dbReference>
<name>A0ABD2QCL7_9PLAT</name>
<keyword evidence="5" id="KW-1185">Reference proteome</keyword>
<dbReference type="InterPro" id="IPR022018">
    <property type="entry name" value="GIT1_C"/>
</dbReference>
<accession>A0ABD2QCL7</accession>
<protein>
    <submittedName>
        <fullName evidence="4">Glycerophosphoinositol permease</fullName>
    </submittedName>
</protein>
<dbReference type="AlphaFoldDB" id="A0ABD2QCL7"/>
<reference evidence="4 5" key="1">
    <citation type="submission" date="2024-11" db="EMBL/GenBank/DDBJ databases">
        <title>Adaptive evolution of stress response genes in parasites aligns with host niche diversity.</title>
        <authorList>
            <person name="Hahn C."/>
            <person name="Resl P."/>
        </authorList>
    </citation>
    <scope>NUCLEOTIDE SEQUENCE [LARGE SCALE GENOMIC DNA]</scope>
    <source>
        <strain evidence="4">EGGRZ-B1_66</strain>
        <tissue evidence="4">Body</tissue>
    </source>
</reference>
<dbReference type="EMBL" id="JBJKFK010000405">
    <property type="protein sequence ID" value="KAL3317279.1"/>
    <property type="molecule type" value="Genomic_DNA"/>
</dbReference>
<feature type="region of interest" description="Disordered" evidence="2">
    <location>
        <begin position="127"/>
        <end position="155"/>
    </location>
</feature>
<evidence type="ECO:0000259" key="3">
    <source>
        <dbReference type="Pfam" id="PF12205"/>
    </source>
</evidence>
<comment type="caution">
    <text evidence="4">The sequence shown here is derived from an EMBL/GenBank/DDBJ whole genome shotgun (WGS) entry which is preliminary data.</text>
</comment>
<evidence type="ECO:0000313" key="5">
    <source>
        <dbReference type="Proteomes" id="UP001626550"/>
    </source>
</evidence>